<evidence type="ECO:0000256" key="1">
    <source>
        <dbReference type="SAM" id="MobiDB-lite"/>
    </source>
</evidence>
<name>V8NQ53_OPHHA</name>
<organism evidence="2 3">
    <name type="scientific">Ophiophagus hannah</name>
    <name type="common">King cobra</name>
    <name type="synonym">Naja hannah</name>
    <dbReference type="NCBI Taxonomy" id="8665"/>
    <lineage>
        <taxon>Eukaryota</taxon>
        <taxon>Metazoa</taxon>
        <taxon>Chordata</taxon>
        <taxon>Craniata</taxon>
        <taxon>Vertebrata</taxon>
        <taxon>Euteleostomi</taxon>
        <taxon>Lepidosauria</taxon>
        <taxon>Squamata</taxon>
        <taxon>Bifurcata</taxon>
        <taxon>Unidentata</taxon>
        <taxon>Episquamata</taxon>
        <taxon>Toxicofera</taxon>
        <taxon>Serpentes</taxon>
        <taxon>Colubroidea</taxon>
        <taxon>Elapidae</taxon>
        <taxon>Elapinae</taxon>
        <taxon>Ophiophagus</taxon>
    </lineage>
</organism>
<dbReference type="EMBL" id="AZIM01002560">
    <property type="protein sequence ID" value="ETE63803.1"/>
    <property type="molecule type" value="Genomic_DNA"/>
</dbReference>
<evidence type="ECO:0000313" key="3">
    <source>
        <dbReference type="Proteomes" id="UP000018936"/>
    </source>
</evidence>
<reference evidence="2 3" key="1">
    <citation type="journal article" date="2013" name="Proc. Natl. Acad. Sci. U.S.A.">
        <title>The king cobra genome reveals dynamic gene evolution and adaptation in the snake venom system.</title>
        <authorList>
            <person name="Vonk F.J."/>
            <person name="Casewell N.R."/>
            <person name="Henkel C.V."/>
            <person name="Heimberg A.M."/>
            <person name="Jansen H.J."/>
            <person name="McCleary R.J."/>
            <person name="Kerkkamp H.M."/>
            <person name="Vos R.A."/>
            <person name="Guerreiro I."/>
            <person name="Calvete J.J."/>
            <person name="Wuster W."/>
            <person name="Woods A.E."/>
            <person name="Logan J.M."/>
            <person name="Harrison R.A."/>
            <person name="Castoe T.A."/>
            <person name="de Koning A.P."/>
            <person name="Pollock D.D."/>
            <person name="Yandell M."/>
            <person name="Calderon D."/>
            <person name="Renjifo C."/>
            <person name="Currier R.B."/>
            <person name="Salgado D."/>
            <person name="Pla D."/>
            <person name="Sanz L."/>
            <person name="Hyder A.S."/>
            <person name="Ribeiro J.M."/>
            <person name="Arntzen J.W."/>
            <person name="van den Thillart G.E."/>
            <person name="Boetzer M."/>
            <person name="Pirovano W."/>
            <person name="Dirks R.P."/>
            <person name="Spaink H.P."/>
            <person name="Duboule D."/>
            <person name="McGlinn E."/>
            <person name="Kini R.M."/>
            <person name="Richardson M.K."/>
        </authorList>
    </citation>
    <scope>NUCLEOTIDE SEQUENCE</scope>
    <source>
        <tissue evidence="2">Blood</tissue>
    </source>
</reference>
<keyword evidence="3" id="KW-1185">Reference proteome</keyword>
<protein>
    <submittedName>
        <fullName evidence="2">Uncharacterized protein</fullName>
    </submittedName>
</protein>
<evidence type="ECO:0000313" key="2">
    <source>
        <dbReference type="EMBL" id="ETE63803.1"/>
    </source>
</evidence>
<feature type="region of interest" description="Disordered" evidence="1">
    <location>
        <begin position="1"/>
        <end position="26"/>
    </location>
</feature>
<sequence>AGSVAAGPWPAPTPPQPLLSLPLAGGERPASQPCPLRRSGWLWFAPVTKTAAWRPTISSANVVSASDRLVPGLTSSCQDLPQTSPTFTISKRHTIRCTVTCLGKTKNCIPAEGPFKIPLSALFRGVFVLLCIRNNWLLDSGQVLVFPGLNSRCFTL</sequence>
<accession>V8NQ53</accession>
<dbReference type="AlphaFoldDB" id="V8NQ53"/>
<proteinExistence type="predicted"/>
<dbReference type="Proteomes" id="UP000018936">
    <property type="component" value="Unassembled WGS sequence"/>
</dbReference>
<feature type="non-terminal residue" evidence="2">
    <location>
        <position position="1"/>
    </location>
</feature>
<gene>
    <name evidence="2" type="ORF">L345_10430</name>
</gene>
<comment type="caution">
    <text evidence="2">The sequence shown here is derived from an EMBL/GenBank/DDBJ whole genome shotgun (WGS) entry which is preliminary data.</text>
</comment>